<dbReference type="SMART" id="SM00034">
    <property type="entry name" value="CLECT"/>
    <property type="match status" value="1"/>
</dbReference>
<dbReference type="GeneID" id="100375732"/>
<dbReference type="CDD" id="cd00173">
    <property type="entry name" value="SH2"/>
    <property type="match status" value="1"/>
</dbReference>
<protein>
    <submittedName>
        <fullName evidence="4">Uncharacterized protein LOC100375732</fullName>
    </submittedName>
</protein>
<name>A0ABM0GVE9_SACKO</name>
<sequence length="542" mass="62417">MPNIETMSEKLRQVARIYLKILHSFYSLYKMLKIQLPAKSIRLESSMSHLGIFFENLNAVPDLQLTPDIENKLRELRVRLEEIGRLIFAVGMNDSSMVGDIMTGQRVALEEKAKEFAVLRKNFFNAAARRTINPAAQQLIKNEDAQIIWEECFGSSRQVQLTAFYSKIKEILGKEPPCTMDDLRPFFGSDMVDLKSFNVFVNIGNANHVYALNDQILVGHGKSVTSFLSLQRRLGHLHTPLLRHRDAQRTEQKTSRKKPSTEVTTTIASASNWNPQPQTDRWSWIRSKVTRWINQTTELSKYFYGRCDRQDVDAGLHNDTPGTFLVRFGDRPHETNQLCVSFVHVMPYKQDNSWKEWFMRKHVPVHQMIHYGLLVYYVNGTVSPAATLEPCPSGWIELGEKCYLIEYQDQKTWEEARAACRSMPGADLLVYDNEEEKLFINSELETLTVDMHLWIGMIAESLSFGDLRYHWINDQEHEVNMSNWEAGQPDNAYDFEFCVDVLGGTRKPYAIGVWRDTLCDEIQGYICESGQIGRVLVISTHA</sequence>
<gene>
    <name evidence="4" type="primary">LOC100375732</name>
</gene>
<dbReference type="Pfam" id="PF00059">
    <property type="entry name" value="Lectin_C"/>
    <property type="match status" value="1"/>
</dbReference>
<feature type="region of interest" description="Disordered" evidence="1">
    <location>
        <begin position="241"/>
        <end position="278"/>
    </location>
</feature>
<evidence type="ECO:0000313" key="3">
    <source>
        <dbReference type="Proteomes" id="UP000694865"/>
    </source>
</evidence>
<feature type="compositionally biased region" description="Polar residues" evidence="1">
    <location>
        <begin position="261"/>
        <end position="278"/>
    </location>
</feature>
<dbReference type="Proteomes" id="UP000694865">
    <property type="component" value="Unplaced"/>
</dbReference>
<dbReference type="InterPro" id="IPR036860">
    <property type="entry name" value="SH2_dom_sf"/>
</dbReference>
<keyword evidence="3" id="KW-1185">Reference proteome</keyword>
<organism evidence="3 4">
    <name type="scientific">Saccoglossus kowalevskii</name>
    <name type="common">Acorn worm</name>
    <dbReference type="NCBI Taxonomy" id="10224"/>
    <lineage>
        <taxon>Eukaryota</taxon>
        <taxon>Metazoa</taxon>
        <taxon>Hemichordata</taxon>
        <taxon>Enteropneusta</taxon>
        <taxon>Harrimaniidae</taxon>
        <taxon>Saccoglossus</taxon>
    </lineage>
</organism>
<dbReference type="Gene3D" id="3.10.100.10">
    <property type="entry name" value="Mannose-Binding Protein A, subunit A"/>
    <property type="match status" value="1"/>
</dbReference>
<feature type="compositionally biased region" description="Basic and acidic residues" evidence="1">
    <location>
        <begin position="243"/>
        <end position="254"/>
    </location>
</feature>
<dbReference type="InterPro" id="IPR001304">
    <property type="entry name" value="C-type_lectin-like"/>
</dbReference>
<dbReference type="InterPro" id="IPR016187">
    <property type="entry name" value="CTDL_fold"/>
</dbReference>
<dbReference type="Gene3D" id="3.30.505.10">
    <property type="entry name" value="SH2 domain"/>
    <property type="match status" value="1"/>
</dbReference>
<dbReference type="PANTHER" id="PTHR22803">
    <property type="entry name" value="MANNOSE, PHOSPHOLIPASE, LECTIN RECEPTOR RELATED"/>
    <property type="match status" value="1"/>
</dbReference>
<dbReference type="SUPFAM" id="SSF56436">
    <property type="entry name" value="C-type lectin-like"/>
    <property type="match status" value="1"/>
</dbReference>
<dbReference type="SUPFAM" id="SSF55550">
    <property type="entry name" value="SH2 domain"/>
    <property type="match status" value="1"/>
</dbReference>
<proteinExistence type="predicted"/>
<reference evidence="4" key="1">
    <citation type="submission" date="2025-08" db="UniProtKB">
        <authorList>
            <consortium name="RefSeq"/>
        </authorList>
    </citation>
    <scope>IDENTIFICATION</scope>
    <source>
        <tissue evidence="4">Testes</tissue>
    </source>
</reference>
<dbReference type="InterPro" id="IPR016186">
    <property type="entry name" value="C-type_lectin-like/link_sf"/>
</dbReference>
<accession>A0ABM0GVE9</accession>
<evidence type="ECO:0000259" key="2">
    <source>
        <dbReference type="PROSITE" id="PS50041"/>
    </source>
</evidence>
<dbReference type="PROSITE" id="PS50041">
    <property type="entry name" value="C_TYPE_LECTIN_2"/>
    <property type="match status" value="1"/>
</dbReference>
<evidence type="ECO:0000256" key="1">
    <source>
        <dbReference type="SAM" id="MobiDB-lite"/>
    </source>
</evidence>
<dbReference type="InterPro" id="IPR050111">
    <property type="entry name" value="C-type_lectin/snaclec_domain"/>
</dbReference>
<evidence type="ECO:0000313" key="4">
    <source>
        <dbReference type="RefSeq" id="XP_002738155.1"/>
    </source>
</evidence>
<dbReference type="RefSeq" id="XP_002738155.1">
    <property type="nucleotide sequence ID" value="XM_002738109.1"/>
</dbReference>
<feature type="domain" description="C-type lectin" evidence="2">
    <location>
        <begin position="398"/>
        <end position="528"/>
    </location>
</feature>